<feature type="compositionally biased region" description="Polar residues" evidence="1">
    <location>
        <begin position="1"/>
        <end position="17"/>
    </location>
</feature>
<protein>
    <recommendedName>
        <fullName evidence="2">Hemerythrin-like domain-containing protein</fullName>
    </recommendedName>
</protein>
<dbReference type="Gene3D" id="1.20.120.520">
    <property type="entry name" value="nmb1532 protein domain like"/>
    <property type="match status" value="1"/>
</dbReference>
<dbReference type="PANTHER" id="PTHR38048">
    <property type="entry name" value="EXPRESSED PROTEIN"/>
    <property type="match status" value="1"/>
</dbReference>
<dbReference type="InterPro" id="IPR053206">
    <property type="entry name" value="Dimeric_xanthone_biosynth"/>
</dbReference>
<name>A0A8H7E790_9EURO</name>
<dbReference type="CDD" id="cd12108">
    <property type="entry name" value="Hr-like"/>
    <property type="match status" value="1"/>
</dbReference>
<sequence>MASAETVPQAQNATQSPAAVPKLSPSDLTAYNRLAEHMDLYHNHFRQTWNTIYAACTVNRSPAGMSIRQFLSTGLEFCRNLEAHHSIEETYLFPMLSQKMPQFQKEQHLLEQHREIHKGLDLFQEYLGWCSSGQRELRLEELKEIMDGFGKVLWAHLDDEVKTLGAENMRKYWTVQEMNEMLM</sequence>
<comment type="caution">
    <text evidence="3">The sequence shown here is derived from an EMBL/GenBank/DDBJ whole genome shotgun (WGS) entry which is preliminary data.</text>
</comment>
<dbReference type="Pfam" id="PF01814">
    <property type="entry name" value="Hemerythrin"/>
    <property type="match status" value="1"/>
</dbReference>
<evidence type="ECO:0000259" key="2">
    <source>
        <dbReference type="Pfam" id="PF01814"/>
    </source>
</evidence>
<evidence type="ECO:0000313" key="3">
    <source>
        <dbReference type="EMBL" id="KAF7513024.1"/>
    </source>
</evidence>
<proteinExistence type="predicted"/>
<dbReference type="AlphaFoldDB" id="A0A8H7E790"/>
<gene>
    <name evidence="3" type="ORF">GJ744_011290</name>
</gene>
<dbReference type="Proteomes" id="UP000606974">
    <property type="component" value="Unassembled WGS sequence"/>
</dbReference>
<feature type="domain" description="Hemerythrin-like" evidence="2">
    <location>
        <begin position="35"/>
        <end position="163"/>
    </location>
</feature>
<organism evidence="3 4">
    <name type="scientific">Endocarpon pusillum</name>
    <dbReference type="NCBI Taxonomy" id="364733"/>
    <lineage>
        <taxon>Eukaryota</taxon>
        <taxon>Fungi</taxon>
        <taxon>Dikarya</taxon>
        <taxon>Ascomycota</taxon>
        <taxon>Pezizomycotina</taxon>
        <taxon>Eurotiomycetes</taxon>
        <taxon>Chaetothyriomycetidae</taxon>
        <taxon>Verrucariales</taxon>
        <taxon>Verrucariaceae</taxon>
        <taxon>Endocarpon</taxon>
    </lineage>
</organism>
<feature type="region of interest" description="Disordered" evidence="1">
    <location>
        <begin position="1"/>
        <end position="24"/>
    </location>
</feature>
<accession>A0A8H7E790</accession>
<dbReference type="EMBL" id="JAACFV010000008">
    <property type="protein sequence ID" value="KAF7513024.1"/>
    <property type="molecule type" value="Genomic_DNA"/>
</dbReference>
<keyword evidence="4" id="KW-1185">Reference proteome</keyword>
<reference evidence="3" key="1">
    <citation type="submission" date="2020-02" db="EMBL/GenBank/DDBJ databases">
        <authorList>
            <person name="Palmer J.M."/>
        </authorList>
    </citation>
    <scope>NUCLEOTIDE SEQUENCE</scope>
    <source>
        <strain evidence="3">EPUS1.4</strain>
        <tissue evidence="3">Thallus</tissue>
    </source>
</reference>
<dbReference type="PANTHER" id="PTHR38048:SF1">
    <property type="entry name" value="HEMERYTHRIN-LIKE DOMAIN-CONTAINING PROTEIN"/>
    <property type="match status" value="1"/>
</dbReference>
<evidence type="ECO:0000313" key="4">
    <source>
        <dbReference type="Proteomes" id="UP000606974"/>
    </source>
</evidence>
<dbReference type="InterPro" id="IPR012312">
    <property type="entry name" value="Hemerythrin-like"/>
</dbReference>
<evidence type="ECO:0000256" key="1">
    <source>
        <dbReference type="SAM" id="MobiDB-lite"/>
    </source>
</evidence>
<dbReference type="OrthoDB" id="10044044at2759"/>